<dbReference type="SUPFAM" id="SSF52821">
    <property type="entry name" value="Rhodanese/Cell cycle control phosphatase"/>
    <property type="match status" value="1"/>
</dbReference>
<gene>
    <name evidence="1" type="ORF">TSOC_008706</name>
</gene>
<dbReference type="PROSITE" id="PS00683">
    <property type="entry name" value="RHODANESE_2"/>
    <property type="match status" value="1"/>
</dbReference>
<name>A0A2J7ZXS6_9CHLO</name>
<dbReference type="OrthoDB" id="270167at2759"/>
<dbReference type="Gene3D" id="3.40.250.10">
    <property type="entry name" value="Rhodanese-like domain"/>
    <property type="match status" value="1"/>
</dbReference>
<dbReference type="InterPro" id="IPR001307">
    <property type="entry name" value="Thiosulphate_STrfase_CS"/>
</dbReference>
<organism evidence="1 2">
    <name type="scientific">Tetrabaena socialis</name>
    <dbReference type="NCBI Taxonomy" id="47790"/>
    <lineage>
        <taxon>Eukaryota</taxon>
        <taxon>Viridiplantae</taxon>
        <taxon>Chlorophyta</taxon>
        <taxon>core chlorophytes</taxon>
        <taxon>Chlorophyceae</taxon>
        <taxon>CS clade</taxon>
        <taxon>Chlamydomonadales</taxon>
        <taxon>Tetrabaenaceae</taxon>
        <taxon>Tetrabaena</taxon>
    </lineage>
</organism>
<dbReference type="EMBL" id="PGGS01000337">
    <property type="protein sequence ID" value="PNH05070.1"/>
    <property type="molecule type" value="Genomic_DNA"/>
</dbReference>
<dbReference type="Proteomes" id="UP000236333">
    <property type="component" value="Unassembled WGS sequence"/>
</dbReference>
<sequence length="69" mass="7689">MDRLMPAEPTPRRSAVTRGRECARGRLANAERSATIQEAMNWQAPIYDGSWSEYGAREDVPVSTLPVDP</sequence>
<dbReference type="GO" id="GO:0004792">
    <property type="term" value="F:thiosulfate-cyanide sulfurtransferase activity"/>
    <property type="evidence" value="ECO:0007669"/>
    <property type="project" value="InterPro"/>
</dbReference>
<accession>A0A2J7ZXS6</accession>
<comment type="caution">
    <text evidence="1">The sequence shown here is derived from an EMBL/GenBank/DDBJ whole genome shotgun (WGS) entry which is preliminary data.</text>
</comment>
<evidence type="ECO:0000313" key="1">
    <source>
        <dbReference type="EMBL" id="PNH05070.1"/>
    </source>
</evidence>
<proteinExistence type="predicted"/>
<keyword evidence="2" id="KW-1185">Reference proteome</keyword>
<reference evidence="1 2" key="1">
    <citation type="journal article" date="2017" name="Mol. Biol. Evol.">
        <title>The 4-celled Tetrabaena socialis nuclear genome reveals the essential components for genetic control of cell number at the origin of multicellularity in the volvocine lineage.</title>
        <authorList>
            <person name="Featherston J."/>
            <person name="Arakaki Y."/>
            <person name="Hanschen E.R."/>
            <person name="Ferris P.J."/>
            <person name="Michod R.E."/>
            <person name="Olson B.J.S.C."/>
            <person name="Nozaki H."/>
            <person name="Durand P.M."/>
        </authorList>
    </citation>
    <scope>NUCLEOTIDE SEQUENCE [LARGE SCALE GENOMIC DNA]</scope>
    <source>
        <strain evidence="1 2">NIES-571</strain>
    </source>
</reference>
<evidence type="ECO:0000313" key="2">
    <source>
        <dbReference type="Proteomes" id="UP000236333"/>
    </source>
</evidence>
<dbReference type="AlphaFoldDB" id="A0A2J7ZXS6"/>
<dbReference type="InterPro" id="IPR036873">
    <property type="entry name" value="Rhodanese-like_dom_sf"/>
</dbReference>
<protein>
    <submittedName>
        <fullName evidence="1">Uncharacterized protein</fullName>
    </submittedName>
</protein>